<keyword evidence="2" id="KW-1185">Reference proteome</keyword>
<sequence>MNMDNVKGILFDSGRTLNVPRTGRWFIAANFKRIIEFALVRR</sequence>
<protein>
    <submittedName>
        <fullName evidence="1">Uncharacterized protein</fullName>
    </submittedName>
</protein>
<evidence type="ECO:0000313" key="1">
    <source>
        <dbReference type="EMBL" id="KOA19204.1"/>
    </source>
</evidence>
<reference evidence="2" key="1">
    <citation type="submission" date="2015-08" db="EMBL/GenBank/DDBJ databases">
        <title>Genome sequence of the strict anaerobe Clostridium homopropionicum LuHBu1 (DSM 5847T).</title>
        <authorList>
            <person name="Poehlein A."/>
            <person name="Beck M."/>
            <person name="Schiel-Bengelsdorf B."/>
            <person name="Bengelsdorf F.R."/>
            <person name="Daniel R."/>
            <person name="Duerre P."/>
        </authorList>
    </citation>
    <scope>NUCLEOTIDE SEQUENCE [LARGE SCALE GENOMIC DNA]</scope>
    <source>
        <strain evidence="2">DSM 5847</strain>
    </source>
</reference>
<organism evidence="1 2">
    <name type="scientific">Clostridium homopropionicum DSM 5847</name>
    <dbReference type="NCBI Taxonomy" id="1121318"/>
    <lineage>
        <taxon>Bacteria</taxon>
        <taxon>Bacillati</taxon>
        <taxon>Bacillota</taxon>
        <taxon>Clostridia</taxon>
        <taxon>Eubacteriales</taxon>
        <taxon>Clostridiaceae</taxon>
        <taxon>Clostridium</taxon>
    </lineage>
</organism>
<evidence type="ECO:0000313" key="2">
    <source>
        <dbReference type="Proteomes" id="UP000037043"/>
    </source>
</evidence>
<dbReference type="EMBL" id="LHUR01000027">
    <property type="protein sequence ID" value="KOA19204.1"/>
    <property type="molecule type" value="Genomic_DNA"/>
</dbReference>
<name>A0A0L6Z8D1_9CLOT</name>
<dbReference type="Proteomes" id="UP000037043">
    <property type="component" value="Unassembled WGS sequence"/>
</dbReference>
<dbReference type="PATRIC" id="fig|1121318.3.peg.2323"/>
<dbReference type="STRING" id="36844.SAMN04488501_10667"/>
<gene>
    <name evidence="1" type="ORF">CLHOM_23100</name>
</gene>
<comment type="caution">
    <text evidence="1">The sequence shown here is derived from an EMBL/GenBank/DDBJ whole genome shotgun (WGS) entry which is preliminary data.</text>
</comment>
<dbReference type="AlphaFoldDB" id="A0A0L6Z8D1"/>
<dbReference type="RefSeq" id="WP_278321733.1">
    <property type="nucleotide sequence ID" value="NZ_LHUR01000027.1"/>
</dbReference>
<proteinExistence type="predicted"/>
<accession>A0A0L6Z8D1</accession>